<dbReference type="Proteomes" id="UP000620366">
    <property type="component" value="Unassembled WGS sequence"/>
</dbReference>
<dbReference type="PANTHER" id="PTHR43048:SF3">
    <property type="entry name" value="METHYLMALONYL-COA EPIMERASE, MITOCHONDRIAL"/>
    <property type="match status" value="1"/>
</dbReference>
<keyword evidence="1" id="KW-0479">Metal-binding</keyword>
<proteinExistence type="predicted"/>
<protein>
    <submittedName>
        <fullName evidence="3">VOC family protein</fullName>
    </submittedName>
</protein>
<dbReference type="EMBL" id="JACRSP010000005">
    <property type="protein sequence ID" value="MBC8537141.1"/>
    <property type="molecule type" value="Genomic_DNA"/>
</dbReference>
<evidence type="ECO:0000259" key="2">
    <source>
        <dbReference type="PROSITE" id="PS51819"/>
    </source>
</evidence>
<evidence type="ECO:0000313" key="3">
    <source>
        <dbReference type="EMBL" id="MBC8537141.1"/>
    </source>
</evidence>
<dbReference type="Gene3D" id="3.10.180.10">
    <property type="entry name" value="2,3-Dihydroxybiphenyl 1,2-Dioxygenase, domain 1"/>
    <property type="match status" value="1"/>
</dbReference>
<dbReference type="InterPro" id="IPR004360">
    <property type="entry name" value="Glyas_Fos-R_dOase_dom"/>
</dbReference>
<sequence length="156" mass="17634">MEIKTISQLAYKVTDIEKSLQFYTEILGCQHMFDFYRDDGTPWMYYLRLCPYQYIELIPTAEVEKTPKTSLHHTALIVEDIGAAAQELLEKGVPIYRGPAELGNRLYSAGEILPGGCNSPSFYIADPDGNAIEIMQFVPQSRQLTFESGVSDKQRS</sequence>
<comment type="caution">
    <text evidence="3">The sequence shown here is derived from an EMBL/GenBank/DDBJ whole genome shotgun (WGS) entry which is preliminary data.</text>
</comment>
<gene>
    <name evidence="3" type="ORF">H8695_10620</name>
</gene>
<dbReference type="PANTHER" id="PTHR43048">
    <property type="entry name" value="METHYLMALONYL-COA EPIMERASE"/>
    <property type="match status" value="1"/>
</dbReference>
<evidence type="ECO:0000256" key="1">
    <source>
        <dbReference type="ARBA" id="ARBA00022723"/>
    </source>
</evidence>
<dbReference type="InterPro" id="IPR029068">
    <property type="entry name" value="Glyas_Bleomycin-R_OHBP_Dase"/>
</dbReference>
<dbReference type="SUPFAM" id="SSF54593">
    <property type="entry name" value="Glyoxalase/Bleomycin resistance protein/Dihydroxybiphenyl dioxygenase"/>
    <property type="match status" value="1"/>
</dbReference>
<dbReference type="Pfam" id="PF00903">
    <property type="entry name" value="Glyoxalase"/>
    <property type="match status" value="1"/>
</dbReference>
<dbReference type="GO" id="GO:0004493">
    <property type="term" value="F:methylmalonyl-CoA epimerase activity"/>
    <property type="evidence" value="ECO:0007669"/>
    <property type="project" value="TreeGrafter"/>
</dbReference>
<dbReference type="GO" id="GO:0046872">
    <property type="term" value="F:metal ion binding"/>
    <property type="evidence" value="ECO:0007669"/>
    <property type="project" value="UniProtKB-KW"/>
</dbReference>
<keyword evidence="4" id="KW-1185">Reference proteome</keyword>
<feature type="domain" description="VOC" evidence="2">
    <location>
        <begin position="5"/>
        <end position="137"/>
    </location>
</feature>
<dbReference type="InterPro" id="IPR037523">
    <property type="entry name" value="VOC_core"/>
</dbReference>
<dbReference type="CDD" id="cd06587">
    <property type="entry name" value="VOC"/>
    <property type="match status" value="1"/>
</dbReference>
<reference evidence="3" key="1">
    <citation type="submission" date="2020-08" db="EMBL/GenBank/DDBJ databases">
        <title>Genome public.</title>
        <authorList>
            <person name="Liu C."/>
            <person name="Sun Q."/>
        </authorList>
    </citation>
    <scope>NUCLEOTIDE SEQUENCE</scope>
    <source>
        <strain evidence="3">BX7</strain>
    </source>
</reference>
<organism evidence="3 4">
    <name type="scientific">Feifania hominis</name>
    <dbReference type="NCBI Taxonomy" id="2763660"/>
    <lineage>
        <taxon>Bacteria</taxon>
        <taxon>Bacillati</taxon>
        <taxon>Bacillota</taxon>
        <taxon>Clostridia</taxon>
        <taxon>Eubacteriales</taxon>
        <taxon>Feifaniaceae</taxon>
        <taxon>Feifania</taxon>
    </lineage>
</organism>
<name>A0A926HVZ0_9FIRM</name>
<dbReference type="RefSeq" id="WP_249301457.1">
    <property type="nucleotide sequence ID" value="NZ_JACRSP010000005.1"/>
</dbReference>
<dbReference type="GO" id="GO:0046491">
    <property type="term" value="P:L-methylmalonyl-CoA metabolic process"/>
    <property type="evidence" value="ECO:0007669"/>
    <property type="project" value="TreeGrafter"/>
</dbReference>
<dbReference type="AlphaFoldDB" id="A0A926HVZ0"/>
<dbReference type="PROSITE" id="PS51819">
    <property type="entry name" value="VOC"/>
    <property type="match status" value="1"/>
</dbReference>
<accession>A0A926HVZ0</accession>
<evidence type="ECO:0000313" key="4">
    <source>
        <dbReference type="Proteomes" id="UP000620366"/>
    </source>
</evidence>
<dbReference type="InterPro" id="IPR051785">
    <property type="entry name" value="MMCE/EMCE_epimerase"/>
</dbReference>